<dbReference type="InterPro" id="IPR050397">
    <property type="entry name" value="Env_Response_Regulators"/>
</dbReference>
<evidence type="ECO:0000313" key="6">
    <source>
        <dbReference type="EMBL" id="MBS2096639.1"/>
    </source>
</evidence>
<sequence length="225" mass="25687">MEQEKSLQETSECFKFLSDEELKILKDKKARIIYLKGENVMKQGAFATHVLFVVDGLVRVYLQTAGTKQINLQLKTQGDFLAFSSVFGEEVYPYSAVAMKDSIICMVDKDALKDLLVSNPEFGLKITSRNYQIENRYLEIISNISYKQMRGKLASTLIYLSTFEAEGVPVFEHMSRQDIADFASITSESTIKFLKEFEKDQIIKLDGRQINIINMDSLKMISKNS</sequence>
<dbReference type="InterPro" id="IPR000595">
    <property type="entry name" value="cNMP-bd_dom"/>
</dbReference>
<reference evidence="6 7" key="1">
    <citation type="journal article" date="2015" name="Int. J. Syst. Evol. Microbiol.">
        <title>Carboxylicivirga linearis sp. nov., isolated from a sea cucumber culture pond.</title>
        <authorList>
            <person name="Wang F.Q."/>
            <person name="Zhou Y.X."/>
            <person name="Lin X.Z."/>
            <person name="Chen G.J."/>
            <person name="Du Z.J."/>
        </authorList>
    </citation>
    <scope>NUCLEOTIDE SEQUENCE [LARGE SCALE GENOMIC DNA]</scope>
    <source>
        <strain evidence="6 7">FB218</strain>
    </source>
</reference>
<dbReference type="InterPro" id="IPR036388">
    <property type="entry name" value="WH-like_DNA-bd_sf"/>
</dbReference>
<dbReference type="InterPro" id="IPR014710">
    <property type="entry name" value="RmlC-like_jellyroll"/>
</dbReference>
<keyword evidence="7" id="KW-1185">Reference proteome</keyword>
<evidence type="ECO:0000256" key="1">
    <source>
        <dbReference type="ARBA" id="ARBA00023015"/>
    </source>
</evidence>
<feature type="domain" description="Cyclic nucleotide-binding" evidence="4">
    <location>
        <begin position="13"/>
        <end position="116"/>
    </location>
</feature>
<dbReference type="Gene3D" id="1.10.10.10">
    <property type="entry name" value="Winged helix-like DNA-binding domain superfamily/Winged helix DNA-binding domain"/>
    <property type="match status" value="1"/>
</dbReference>
<evidence type="ECO:0000256" key="3">
    <source>
        <dbReference type="ARBA" id="ARBA00023163"/>
    </source>
</evidence>
<dbReference type="CDD" id="cd00038">
    <property type="entry name" value="CAP_ED"/>
    <property type="match status" value="1"/>
</dbReference>
<evidence type="ECO:0000259" key="5">
    <source>
        <dbReference type="PROSITE" id="PS51063"/>
    </source>
</evidence>
<dbReference type="Proteomes" id="UP000708576">
    <property type="component" value="Unassembled WGS sequence"/>
</dbReference>
<dbReference type="SUPFAM" id="SSF46785">
    <property type="entry name" value="Winged helix' DNA-binding domain"/>
    <property type="match status" value="1"/>
</dbReference>
<accession>A0ABS5JP82</accession>
<dbReference type="EMBL" id="JAGUCO010000001">
    <property type="protein sequence ID" value="MBS2096639.1"/>
    <property type="molecule type" value="Genomic_DNA"/>
</dbReference>
<organism evidence="6 7">
    <name type="scientific">Carboxylicivirga linearis</name>
    <dbReference type="NCBI Taxonomy" id="1628157"/>
    <lineage>
        <taxon>Bacteria</taxon>
        <taxon>Pseudomonadati</taxon>
        <taxon>Bacteroidota</taxon>
        <taxon>Bacteroidia</taxon>
        <taxon>Marinilabiliales</taxon>
        <taxon>Marinilabiliaceae</taxon>
        <taxon>Carboxylicivirga</taxon>
    </lineage>
</organism>
<dbReference type="Pfam" id="PF00027">
    <property type="entry name" value="cNMP_binding"/>
    <property type="match status" value="1"/>
</dbReference>
<dbReference type="RefSeq" id="WP_212211873.1">
    <property type="nucleotide sequence ID" value="NZ_JAGUCO010000001.1"/>
</dbReference>
<dbReference type="SUPFAM" id="SSF51206">
    <property type="entry name" value="cAMP-binding domain-like"/>
    <property type="match status" value="1"/>
</dbReference>
<dbReference type="SMART" id="SM00419">
    <property type="entry name" value="HTH_CRP"/>
    <property type="match status" value="1"/>
</dbReference>
<dbReference type="PANTHER" id="PTHR24567:SF74">
    <property type="entry name" value="HTH-TYPE TRANSCRIPTIONAL REGULATOR ARCR"/>
    <property type="match status" value="1"/>
</dbReference>
<feature type="domain" description="HTH crp-type" evidence="5">
    <location>
        <begin position="147"/>
        <end position="216"/>
    </location>
</feature>
<dbReference type="SMART" id="SM00100">
    <property type="entry name" value="cNMP"/>
    <property type="match status" value="1"/>
</dbReference>
<comment type="caution">
    <text evidence="6">The sequence shown here is derived from an EMBL/GenBank/DDBJ whole genome shotgun (WGS) entry which is preliminary data.</text>
</comment>
<dbReference type="PROSITE" id="PS50042">
    <property type="entry name" value="CNMP_BINDING_3"/>
    <property type="match status" value="1"/>
</dbReference>
<name>A0ABS5JP82_9BACT</name>
<protein>
    <submittedName>
        <fullName evidence="6">Crp/Fnr family transcriptional regulator</fullName>
    </submittedName>
</protein>
<dbReference type="PROSITE" id="PS51063">
    <property type="entry name" value="HTH_CRP_2"/>
    <property type="match status" value="1"/>
</dbReference>
<keyword evidence="1" id="KW-0805">Transcription regulation</keyword>
<dbReference type="InterPro" id="IPR036390">
    <property type="entry name" value="WH_DNA-bd_sf"/>
</dbReference>
<keyword evidence="3" id="KW-0804">Transcription</keyword>
<dbReference type="InterPro" id="IPR018490">
    <property type="entry name" value="cNMP-bd_dom_sf"/>
</dbReference>
<dbReference type="PANTHER" id="PTHR24567">
    <property type="entry name" value="CRP FAMILY TRANSCRIPTIONAL REGULATORY PROTEIN"/>
    <property type="match status" value="1"/>
</dbReference>
<dbReference type="InterPro" id="IPR012318">
    <property type="entry name" value="HTH_CRP"/>
</dbReference>
<evidence type="ECO:0000313" key="7">
    <source>
        <dbReference type="Proteomes" id="UP000708576"/>
    </source>
</evidence>
<proteinExistence type="predicted"/>
<evidence type="ECO:0000256" key="2">
    <source>
        <dbReference type="ARBA" id="ARBA00023125"/>
    </source>
</evidence>
<dbReference type="Pfam" id="PF13545">
    <property type="entry name" value="HTH_Crp_2"/>
    <property type="match status" value="1"/>
</dbReference>
<dbReference type="Gene3D" id="2.60.120.10">
    <property type="entry name" value="Jelly Rolls"/>
    <property type="match status" value="1"/>
</dbReference>
<keyword evidence="2" id="KW-0238">DNA-binding</keyword>
<gene>
    <name evidence="6" type="ORF">KEM10_00025</name>
</gene>
<evidence type="ECO:0000259" key="4">
    <source>
        <dbReference type="PROSITE" id="PS50042"/>
    </source>
</evidence>